<organism evidence="1 2">
    <name type="scientific">Scheffersomyces stipitis (strain ATCC 58785 / CBS 6054 / NBRC 10063 / NRRL Y-11545)</name>
    <name type="common">Yeast</name>
    <name type="synonym">Pichia stipitis</name>
    <dbReference type="NCBI Taxonomy" id="322104"/>
    <lineage>
        <taxon>Eukaryota</taxon>
        <taxon>Fungi</taxon>
        <taxon>Dikarya</taxon>
        <taxon>Ascomycota</taxon>
        <taxon>Saccharomycotina</taxon>
        <taxon>Pichiomycetes</taxon>
        <taxon>Debaryomycetaceae</taxon>
        <taxon>Scheffersomyces</taxon>
    </lineage>
</organism>
<evidence type="ECO:0000313" key="2">
    <source>
        <dbReference type="Proteomes" id="UP000002258"/>
    </source>
</evidence>
<keyword evidence="2" id="KW-1185">Reference proteome</keyword>
<dbReference type="EMBL" id="AAVQ01000001">
    <property type="protein sequence ID" value="EAZ63598.1"/>
    <property type="molecule type" value="Genomic_DNA"/>
</dbReference>
<dbReference type="RefSeq" id="XP_001387621.1">
    <property type="nucleotide sequence ID" value="XM_001387584.1"/>
</dbReference>
<dbReference type="Proteomes" id="UP000002258">
    <property type="component" value="Chromosome 1"/>
</dbReference>
<accession>A3GGV9</accession>
<sequence>MGVLNHIFQKKSKSKEKGSQKKLSKETRKVQNYASMTIGIRVKDDVIVDVIYIGTAIPIVKSIMYYPKPSNFSEEPTVFEVVGGYDYKILGQFQLYGKALNNPQFQIDFLMNENKVLNITVVDLDSGRYGNIEISNYSGIEQQMEGAKLPSKETRRPQSYTPMSIGIRVKDDVTVDLIYAGTAIPIAKSIMYYPKPSDFFEEPTIFEVIGGYDYKIIEQFKLYGKAFSNPRFRIDFSMNENKVLNITVVDLDSGRCSKIEISKYTAMEQHADYKYDNSSRDSRSSEIDQIKQLISIVKYAVRDGNLRAKISVISKQEMNSMAYEIEDWMKLSQDASLGELQLKHAKLQAVIREQIPPGYKPWRVEG</sequence>
<dbReference type="STRING" id="322104.A3GGV9"/>
<dbReference type="SUPFAM" id="SSF100920">
    <property type="entry name" value="Heat shock protein 70kD (HSP70), peptide-binding domain"/>
    <property type="match status" value="2"/>
</dbReference>
<evidence type="ECO:0000313" key="1">
    <source>
        <dbReference type="EMBL" id="EAZ63598.1"/>
    </source>
</evidence>
<dbReference type="Gene3D" id="2.60.34.10">
    <property type="entry name" value="Substrate Binding Domain Of DNAk, Chain A, domain 1"/>
    <property type="match status" value="2"/>
</dbReference>
<proteinExistence type="predicted"/>
<dbReference type="KEGG" id="pic:PICST_28758"/>
<gene>
    <name evidence="1" type="primary">HSP70.6</name>
    <name evidence="1" type="ORF">PICST_28758</name>
</gene>
<dbReference type="InParanoid" id="A3GGV9"/>
<keyword evidence="1" id="KW-0346">Stress response</keyword>
<comment type="caution">
    <text evidence="1">The sequence shown here is derived from an EMBL/GenBank/DDBJ whole genome shotgun (WGS) entry which is preliminary data.</text>
</comment>
<name>A3GGV9_PICST</name>
<dbReference type="AlphaFoldDB" id="A3GGV9"/>
<dbReference type="HOGENOM" id="CLU_756734_0_0_1"/>
<protein>
    <submittedName>
        <fullName evidence="1">Putative Heat shock 70 kDa protein</fullName>
    </submittedName>
</protein>
<reference evidence="1 2" key="1">
    <citation type="journal article" date="2007" name="Nat. Biotechnol.">
        <title>Genome sequence of the lignocellulose-bioconverting and xylose-fermenting yeast Pichia stipitis.</title>
        <authorList>
            <person name="Jeffries T.W."/>
            <person name="Grigoriev I.V."/>
            <person name="Grimwood J."/>
            <person name="Laplaza J.M."/>
            <person name="Aerts A."/>
            <person name="Salamov A."/>
            <person name="Schmutz J."/>
            <person name="Lindquist E."/>
            <person name="Dehal P."/>
            <person name="Shapiro H."/>
            <person name="Jin Y.S."/>
            <person name="Passoth V."/>
            <person name="Richardson P.M."/>
        </authorList>
    </citation>
    <scope>NUCLEOTIDE SEQUENCE [LARGE SCALE GENOMIC DNA]</scope>
    <source>
        <strain evidence="2">ATCC 58785 / CBS 6054 / NBRC 10063 / NRRL Y-11545</strain>
    </source>
</reference>
<dbReference type="GeneID" id="4851508"/>
<dbReference type="InterPro" id="IPR029047">
    <property type="entry name" value="HSP70_peptide-bd_sf"/>
</dbReference>